<dbReference type="CDD" id="cd00085">
    <property type="entry name" value="HNHc"/>
    <property type="match status" value="1"/>
</dbReference>
<dbReference type="EMBL" id="STGX01000001">
    <property type="protein sequence ID" value="THV32271.1"/>
    <property type="molecule type" value="Genomic_DNA"/>
</dbReference>
<accession>A0A4S8PQB1</accession>
<dbReference type="SMART" id="SM00507">
    <property type="entry name" value="HNHc"/>
    <property type="match status" value="1"/>
</dbReference>
<evidence type="ECO:0000259" key="2">
    <source>
        <dbReference type="SMART" id="SM00507"/>
    </source>
</evidence>
<dbReference type="Gene3D" id="1.10.30.50">
    <property type="match status" value="1"/>
</dbReference>
<dbReference type="GO" id="GO:0004519">
    <property type="term" value="F:endonuclease activity"/>
    <property type="evidence" value="ECO:0007669"/>
    <property type="project" value="UniProtKB-KW"/>
</dbReference>
<keyword evidence="4" id="KW-1185">Reference proteome</keyword>
<feature type="region of interest" description="Disordered" evidence="1">
    <location>
        <begin position="213"/>
        <end position="313"/>
    </location>
</feature>
<protein>
    <submittedName>
        <fullName evidence="3">HNH endonuclease</fullName>
    </submittedName>
</protein>
<dbReference type="InterPro" id="IPR003615">
    <property type="entry name" value="HNH_nuc"/>
</dbReference>
<organism evidence="3 4">
    <name type="scientific">Glycomyces paridis</name>
    <dbReference type="NCBI Taxonomy" id="2126555"/>
    <lineage>
        <taxon>Bacteria</taxon>
        <taxon>Bacillati</taxon>
        <taxon>Actinomycetota</taxon>
        <taxon>Actinomycetes</taxon>
        <taxon>Glycomycetales</taxon>
        <taxon>Glycomycetaceae</taxon>
        <taxon>Glycomyces</taxon>
    </lineage>
</organism>
<evidence type="ECO:0000256" key="1">
    <source>
        <dbReference type="SAM" id="MobiDB-lite"/>
    </source>
</evidence>
<keyword evidence="3" id="KW-0378">Hydrolase</keyword>
<name>A0A4S8PQB1_9ACTN</name>
<dbReference type="AlphaFoldDB" id="A0A4S8PQB1"/>
<evidence type="ECO:0000313" key="4">
    <source>
        <dbReference type="Proteomes" id="UP000305792"/>
    </source>
</evidence>
<dbReference type="GO" id="GO:0003676">
    <property type="term" value="F:nucleic acid binding"/>
    <property type="evidence" value="ECO:0007669"/>
    <property type="project" value="InterPro"/>
</dbReference>
<feature type="compositionally biased region" description="Pro residues" evidence="1">
    <location>
        <begin position="302"/>
        <end position="313"/>
    </location>
</feature>
<dbReference type="Pfam" id="PF01844">
    <property type="entry name" value="HNH"/>
    <property type="match status" value="1"/>
</dbReference>
<gene>
    <name evidence="3" type="ORF">E9998_00530</name>
</gene>
<proteinExistence type="predicted"/>
<feature type="compositionally biased region" description="Polar residues" evidence="1">
    <location>
        <begin position="226"/>
        <end position="240"/>
    </location>
</feature>
<comment type="caution">
    <text evidence="3">The sequence shown here is derived from an EMBL/GenBank/DDBJ whole genome shotgun (WGS) entry which is preliminary data.</text>
</comment>
<feature type="non-terminal residue" evidence="3">
    <location>
        <position position="313"/>
    </location>
</feature>
<dbReference type="Proteomes" id="UP000305792">
    <property type="component" value="Unassembled WGS sequence"/>
</dbReference>
<dbReference type="GO" id="GO:0008270">
    <property type="term" value="F:zinc ion binding"/>
    <property type="evidence" value="ECO:0007669"/>
    <property type="project" value="InterPro"/>
</dbReference>
<evidence type="ECO:0000313" key="3">
    <source>
        <dbReference type="EMBL" id="THV32271.1"/>
    </source>
</evidence>
<dbReference type="InterPro" id="IPR002711">
    <property type="entry name" value="HNH"/>
</dbReference>
<sequence length="313" mass="33347">MPLLEGKPISVAQARLLACEAGIIPSVFDYTTGEAVELGRALRLPNTALRRKLELEQPGGCAWTGCSRPLAWTEAHHITHWADGGATVAENLSLLCRFHHGRIHTAGWSLTKTGPGKALIVHHDHDTTADTGADADAGAVGCGCADWRTDADLDAVHTEAGEDLLPLGLYRSEWSEALKSELRGWADMADRARSIKAMNDAKARARARFSIKDHAEDSQAEATPVPISTSASEPNSQSKAASGGEPGSVDLIGSRQARTRIVSTDHGEPPFLPCPLRWRPGRGAEAPQVPPARTPERESGPSPCPQPRSPTAP</sequence>
<keyword evidence="3" id="KW-0540">Nuclease</keyword>
<keyword evidence="3" id="KW-0255">Endonuclease</keyword>
<reference evidence="3 4" key="1">
    <citation type="journal article" date="2018" name="Int. J. Syst. Evol. Microbiol.">
        <title>Glycomyces paridis sp. nov., isolated from the medicinal plant Paris polyphylla.</title>
        <authorList>
            <person name="Fang X.M."/>
            <person name="Bai J.L."/>
            <person name="Su J."/>
            <person name="Zhao L.L."/>
            <person name="Liu H.Y."/>
            <person name="Ma B.P."/>
            <person name="Zhang Y.Q."/>
            <person name="Yu L.Y."/>
        </authorList>
    </citation>
    <scope>NUCLEOTIDE SEQUENCE [LARGE SCALE GENOMIC DNA]</scope>
    <source>
        <strain evidence="3 4">CPCC 204357</strain>
    </source>
</reference>
<feature type="domain" description="HNH nuclease" evidence="2">
    <location>
        <begin position="49"/>
        <end position="101"/>
    </location>
</feature>